<proteinExistence type="predicted"/>
<dbReference type="EMBL" id="JBBJBU010000011">
    <property type="protein sequence ID" value="KAK7203575.1"/>
    <property type="molecule type" value="Genomic_DNA"/>
</dbReference>
<feature type="transmembrane region" description="Helical" evidence="2">
    <location>
        <begin position="39"/>
        <end position="63"/>
    </location>
</feature>
<organism evidence="3 4">
    <name type="scientific">Myxozyma melibiosi</name>
    <dbReference type="NCBI Taxonomy" id="54550"/>
    <lineage>
        <taxon>Eukaryota</taxon>
        <taxon>Fungi</taxon>
        <taxon>Dikarya</taxon>
        <taxon>Ascomycota</taxon>
        <taxon>Saccharomycotina</taxon>
        <taxon>Lipomycetes</taxon>
        <taxon>Lipomycetales</taxon>
        <taxon>Lipomycetaceae</taxon>
        <taxon>Myxozyma</taxon>
    </lineage>
</organism>
<evidence type="ECO:0000313" key="3">
    <source>
        <dbReference type="EMBL" id="KAK7203575.1"/>
    </source>
</evidence>
<feature type="compositionally biased region" description="Low complexity" evidence="1">
    <location>
        <begin position="93"/>
        <end position="117"/>
    </location>
</feature>
<dbReference type="RefSeq" id="XP_064766608.1">
    <property type="nucleotide sequence ID" value="XM_064911192.1"/>
</dbReference>
<evidence type="ECO:0000313" key="4">
    <source>
        <dbReference type="Proteomes" id="UP001498771"/>
    </source>
</evidence>
<reference evidence="3 4" key="1">
    <citation type="submission" date="2024-03" db="EMBL/GenBank/DDBJ databases">
        <title>Genome-scale model development and genomic sequencing of the oleaginous clade Lipomyces.</title>
        <authorList>
            <consortium name="Lawrence Berkeley National Laboratory"/>
            <person name="Czajka J.J."/>
            <person name="Han Y."/>
            <person name="Kim J."/>
            <person name="Mondo S.J."/>
            <person name="Hofstad B.A."/>
            <person name="Robles A."/>
            <person name="Haridas S."/>
            <person name="Riley R."/>
            <person name="LaButti K."/>
            <person name="Pangilinan J."/>
            <person name="Andreopoulos W."/>
            <person name="Lipzen A."/>
            <person name="Yan J."/>
            <person name="Wang M."/>
            <person name="Ng V."/>
            <person name="Grigoriev I.V."/>
            <person name="Spatafora J.W."/>
            <person name="Magnuson J.K."/>
            <person name="Baker S.E."/>
            <person name="Pomraning K.R."/>
        </authorList>
    </citation>
    <scope>NUCLEOTIDE SEQUENCE [LARGE SCALE GENOMIC DNA]</scope>
    <source>
        <strain evidence="3 4">Phaff 52-87</strain>
    </source>
</reference>
<feature type="compositionally biased region" description="Low complexity" evidence="1">
    <location>
        <begin position="148"/>
        <end position="165"/>
    </location>
</feature>
<feature type="region of interest" description="Disordered" evidence="1">
    <location>
        <begin position="91"/>
        <end position="192"/>
    </location>
</feature>
<evidence type="ECO:0000256" key="2">
    <source>
        <dbReference type="SAM" id="Phobius"/>
    </source>
</evidence>
<dbReference type="Proteomes" id="UP001498771">
    <property type="component" value="Unassembled WGS sequence"/>
</dbReference>
<keyword evidence="4" id="KW-1185">Reference proteome</keyword>
<keyword evidence="2" id="KW-1133">Transmembrane helix</keyword>
<sequence>MAPLTSADAAAEQLSLVKRFWGGYGVFIIFPWIKADAHITITVLAGTIGVILVVALLCCWLWVCTRNRKRAKTGQPPAYATTWMGPAGGYYHTQQPVQTQPTGPGPYYAGAQQQNQYQPPPPAYGTHPPANDPYPQQTGVGSGAADTYYYGQDGSNSNSNGNYNNATAREEYEMRDYPPPNSPPPSHAKYNS</sequence>
<feature type="compositionally biased region" description="Pro residues" evidence="1">
    <location>
        <begin position="177"/>
        <end position="186"/>
    </location>
</feature>
<comment type="caution">
    <text evidence="3">The sequence shown here is derived from an EMBL/GenBank/DDBJ whole genome shotgun (WGS) entry which is preliminary data.</text>
</comment>
<dbReference type="GeneID" id="90036704"/>
<evidence type="ECO:0000256" key="1">
    <source>
        <dbReference type="SAM" id="MobiDB-lite"/>
    </source>
</evidence>
<dbReference type="Pfam" id="PF12273">
    <property type="entry name" value="RCR"/>
    <property type="match status" value="1"/>
</dbReference>
<protein>
    <submittedName>
        <fullName evidence="3">Uncharacterized protein</fullName>
    </submittedName>
</protein>
<accession>A0ABR1F157</accession>
<name>A0ABR1F157_9ASCO</name>
<keyword evidence="2" id="KW-0812">Transmembrane</keyword>
<keyword evidence="2" id="KW-0472">Membrane</keyword>
<dbReference type="InterPro" id="IPR020999">
    <property type="entry name" value="Chitin_synth_reg_RCR"/>
</dbReference>
<gene>
    <name evidence="3" type="ORF">BZA70DRAFT_268997</name>
</gene>